<proteinExistence type="predicted"/>
<evidence type="ECO:0000313" key="2">
    <source>
        <dbReference type="EMBL" id="JAH87179.1"/>
    </source>
</evidence>
<organism evidence="2">
    <name type="scientific">Anguilla anguilla</name>
    <name type="common">European freshwater eel</name>
    <name type="synonym">Muraena anguilla</name>
    <dbReference type="NCBI Taxonomy" id="7936"/>
    <lineage>
        <taxon>Eukaryota</taxon>
        <taxon>Metazoa</taxon>
        <taxon>Chordata</taxon>
        <taxon>Craniata</taxon>
        <taxon>Vertebrata</taxon>
        <taxon>Euteleostomi</taxon>
        <taxon>Actinopterygii</taxon>
        <taxon>Neopterygii</taxon>
        <taxon>Teleostei</taxon>
        <taxon>Anguilliformes</taxon>
        <taxon>Anguillidae</taxon>
        <taxon>Anguilla</taxon>
    </lineage>
</organism>
<accession>A0A0E9W9U8</accession>
<feature type="region of interest" description="Disordered" evidence="1">
    <location>
        <begin position="1"/>
        <end position="27"/>
    </location>
</feature>
<name>A0A0E9W9U8_ANGAN</name>
<sequence>MGLVMAVSSSGTHTQHRSWQDRLQLHN</sequence>
<protein>
    <submittedName>
        <fullName evidence="2">Uncharacterized protein</fullName>
    </submittedName>
</protein>
<feature type="compositionally biased region" description="Basic and acidic residues" evidence="1">
    <location>
        <begin position="18"/>
        <end position="27"/>
    </location>
</feature>
<dbReference type="EMBL" id="GBXM01021398">
    <property type="protein sequence ID" value="JAH87179.1"/>
    <property type="molecule type" value="Transcribed_RNA"/>
</dbReference>
<reference evidence="2" key="2">
    <citation type="journal article" date="2015" name="Fish Shellfish Immunol.">
        <title>Early steps in the European eel (Anguilla anguilla)-Vibrio vulnificus interaction in the gills: Role of the RtxA13 toxin.</title>
        <authorList>
            <person name="Callol A."/>
            <person name="Pajuelo D."/>
            <person name="Ebbesson L."/>
            <person name="Teles M."/>
            <person name="MacKenzie S."/>
            <person name="Amaro C."/>
        </authorList>
    </citation>
    <scope>NUCLEOTIDE SEQUENCE</scope>
</reference>
<reference evidence="2" key="1">
    <citation type="submission" date="2014-11" db="EMBL/GenBank/DDBJ databases">
        <authorList>
            <person name="Amaro Gonzalez C."/>
        </authorList>
    </citation>
    <scope>NUCLEOTIDE SEQUENCE</scope>
</reference>
<evidence type="ECO:0000256" key="1">
    <source>
        <dbReference type="SAM" id="MobiDB-lite"/>
    </source>
</evidence>
<dbReference type="AlphaFoldDB" id="A0A0E9W9U8"/>